<evidence type="ECO:0000256" key="2">
    <source>
        <dbReference type="SAM" id="SignalP"/>
    </source>
</evidence>
<dbReference type="CDD" id="cd09916">
    <property type="entry name" value="CpxP_like"/>
    <property type="match status" value="1"/>
</dbReference>
<sequence length="190" mass="20172">MSSKTFSFSSIPCKTLVAAVFVAGAAAASAAPAGAPPAGPACAAGMPAGGPMGGPSMGPLGGMPLFGNPHMLQRLLDDVDATTAQRKQIREIVGSAFDDMGKQRADQRRLSEQMAELFAQPSVDAKAVEALRQQMLAQHDKASQRMTQAMLDASHVLNAEQRKEIAERLAERREALADRHERGPGDRPRR</sequence>
<protein>
    <recommendedName>
        <fullName evidence="5">Spy/CpxP family protein refolding chaperone</fullName>
    </recommendedName>
</protein>
<accession>A0ABS1DSA8</accession>
<keyword evidence="2" id="KW-0732">Signal</keyword>
<evidence type="ECO:0000313" key="4">
    <source>
        <dbReference type="Proteomes" id="UP001041814"/>
    </source>
</evidence>
<organism evidence="3 4">
    <name type="scientific">Rubrivivax gelatinosus</name>
    <name type="common">Rhodocyclus gelatinosus</name>
    <name type="synonym">Rhodopseudomonas gelatinosa</name>
    <dbReference type="NCBI Taxonomy" id="28068"/>
    <lineage>
        <taxon>Bacteria</taxon>
        <taxon>Pseudomonadati</taxon>
        <taxon>Pseudomonadota</taxon>
        <taxon>Betaproteobacteria</taxon>
        <taxon>Burkholderiales</taxon>
        <taxon>Sphaerotilaceae</taxon>
        <taxon>Rubrivivax</taxon>
    </lineage>
</organism>
<feature type="region of interest" description="Disordered" evidence="1">
    <location>
        <begin position="171"/>
        <end position="190"/>
    </location>
</feature>
<evidence type="ECO:0008006" key="5">
    <source>
        <dbReference type="Google" id="ProtNLM"/>
    </source>
</evidence>
<feature type="chain" id="PRO_5046658779" description="Spy/CpxP family protein refolding chaperone" evidence="2">
    <location>
        <begin position="31"/>
        <end position="190"/>
    </location>
</feature>
<feature type="signal peptide" evidence="2">
    <location>
        <begin position="1"/>
        <end position="30"/>
    </location>
</feature>
<name>A0ABS1DSA8_RUBGE</name>
<dbReference type="RefSeq" id="WP_200378431.1">
    <property type="nucleotide sequence ID" value="NZ_NRRU01000026.1"/>
</dbReference>
<dbReference type="Gene3D" id="1.20.120.1490">
    <property type="match status" value="1"/>
</dbReference>
<reference evidence="3" key="1">
    <citation type="submission" date="2017-08" db="EMBL/GenBank/DDBJ databases">
        <authorList>
            <person name="Imhoff J.F."/>
            <person name="Rahn T."/>
            <person name="Kuenzel S."/>
            <person name="Neulinger S.C."/>
        </authorList>
    </citation>
    <scope>NUCLEOTIDE SEQUENCE</scope>
    <source>
        <strain evidence="3">IM 151</strain>
    </source>
</reference>
<proteinExistence type="predicted"/>
<dbReference type="Proteomes" id="UP001041814">
    <property type="component" value="Unassembled WGS sequence"/>
</dbReference>
<dbReference type="EMBL" id="NRRU01000026">
    <property type="protein sequence ID" value="MBK1712899.1"/>
    <property type="molecule type" value="Genomic_DNA"/>
</dbReference>
<gene>
    <name evidence="3" type="ORF">CKO43_08915</name>
</gene>
<reference evidence="3" key="2">
    <citation type="journal article" date="2020" name="Microorganisms">
        <title>Osmotic Adaptation and Compatible Solute Biosynthesis of Phototrophic Bacteria as Revealed from Genome Analyses.</title>
        <authorList>
            <person name="Imhoff J.F."/>
            <person name="Rahn T."/>
            <person name="Kunzel S."/>
            <person name="Keller A."/>
            <person name="Neulinger S.C."/>
        </authorList>
    </citation>
    <scope>NUCLEOTIDE SEQUENCE</scope>
    <source>
        <strain evidence="3">IM 151</strain>
    </source>
</reference>
<dbReference type="InterPro" id="IPR012899">
    <property type="entry name" value="LTXXQ"/>
</dbReference>
<comment type="caution">
    <text evidence="3">The sequence shown here is derived from an EMBL/GenBank/DDBJ whole genome shotgun (WGS) entry which is preliminary data.</text>
</comment>
<keyword evidence="4" id="KW-1185">Reference proteome</keyword>
<evidence type="ECO:0000313" key="3">
    <source>
        <dbReference type="EMBL" id="MBK1712899.1"/>
    </source>
</evidence>
<evidence type="ECO:0000256" key="1">
    <source>
        <dbReference type="SAM" id="MobiDB-lite"/>
    </source>
</evidence>
<dbReference type="Pfam" id="PF07813">
    <property type="entry name" value="LTXXQ"/>
    <property type="match status" value="1"/>
</dbReference>